<evidence type="ECO:0000256" key="1">
    <source>
        <dbReference type="PROSITE-ProRule" id="PRU00409"/>
    </source>
</evidence>
<feature type="domain" description="ATP-grasp" evidence="2">
    <location>
        <begin position="96"/>
        <end position="290"/>
    </location>
</feature>
<evidence type="ECO:0000259" key="2">
    <source>
        <dbReference type="PROSITE" id="PS50975"/>
    </source>
</evidence>
<evidence type="ECO:0000313" key="4">
    <source>
        <dbReference type="Proteomes" id="UP000250918"/>
    </source>
</evidence>
<dbReference type="PROSITE" id="PS50975">
    <property type="entry name" value="ATP_GRASP"/>
    <property type="match status" value="1"/>
</dbReference>
<dbReference type="InterPro" id="IPR013651">
    <property type="entry name" value="ATP-grasp_RimK-type"/>
</dbReference>
<protein>
    <submittedName>
        <fullName evidence="3">RimK family alpha-L-glutamate ligase</fullName>
    </submittedName>
</protein>
<dbReference type="Gene3D" id="3.30.470.20">
    <property type="entry name" value="ATP-grasp fold, B domain"/>
    <property type="match status" value="1"/>
</dbReference>
<name>A0A855WZG8_9BACT</name>
<dbReference type="GO" id="GO:0018169">
    <property type="term" value="F:ribosomal S6-glutamic acid ligase activity"/>
    <property type="evidence" value="ECO:0007669"/>
    <property type="project" value="TreeGrafter"/>
</dbReference>
<dbReference type="GO" id="GO:0046872">
    <property type="term" value="F:metal ion binding"/>
    <property type="evidence" value="ECO:0007669"/>
    <property type="project" value="InterPro"/>
</dbReference>
<dbReference type="GO" id="GO:0005524">
    <property type="term" value="F:ATP binding"/>
    <property type="evidence" value="ECO:0007669"/>
    <property type="project" value="UniProtKB-UniRule"/>
</dbReference>
<keyword evidence="3" id="KW-0436">Ligase</keyword>
<accession>A0A855WZG8</accession>
<keyword evidence="1" id="KW-0547">Nucleotide-binding</keyword>
<dbReference type="Proteomes" id="UP000250918">
    <property type="component" value="Unassembled WGS sequence"/>
</dbReference>
<gene>
    <name evidence="3" type="ORF">C3F09_08045</name>
</gene>
<dbReference type="EMBL" id="PQAP01000120">
    <property type="protein sequence ID" value="PWB71239.1"/>
    <property type="molecule type" value="Genomic_DNA"/>
</dbReference>
<organism evidence="3 4">
    <name type="scientific">candidate division GN15 bacterium</name>
    <dbReference type="NCBI Taxonomy" id="2072418"/>
    <lineage>
        <taxon>Bacteria</taxon>
        <taxon>candidate division GN15</taxon>
    </lineage>
</organism>
<comment type="caution">
    <text evidence="3">The sequence shown here is derived from an EMBL/GenBank/DDBJ whole genome shotgun (WGS) entry which is preliminary data.</text>
</comment>
<dbReference type="PANTHER" id="PTHR21621:SF0">
    <property type="entry name" value="BETA-CITRYLGLUTAMATE SYNTHASE B-RELATED"/>
    <property type="match status" value="1"/>
</dbReference>
<dbReference type="Gene3D" id="3.40.50.20">
    <property type="match status" value="1"/>
</dbReference>
<dbReference type="Pfam" id="PF08443">
    <property type="entry name" value="RimK"/>
    <property type="match status" value="1"/>
</dbReference>
<proteinExistence type="predicted"/>
<dbReference type="InterPro" id="IPR011761">
    <property type="entry name" value="ATP-grasp"/>
</dbReference>
<sequence>MANIGVFLERYTLTRSEEMGAVLRLGQVAQKLGHRLDILFRADMYKIPTYDALFIRALTDPLNSSYVAARLAEVQGLRVVDDPNSILVCCDKINMYRHLQAAGVPMPETLFLSEADITAQTGERLLDTLGRPVVLKAPNSSFSMYVDRVNTPEDFVRVGKRFLRRADRIVAQRFVASEFDWRVAVLGGEVLFVCQYLIPKRRWKVLTYTEGGRVIWGRVRNFDLNKVPPRLVEVAIQAAAAIGGGLYGVDLKQLGDDYVVIEVNDNPTICAGEEDLGHPEVYERLVRYLAREWG</sequence>
<reference evidence="3 4" key="1">
    <citation type="journal article" date="2018" name="ISME J.">
        <title>A methanotrophic archaeon couples anaerobic oxidation of methane to Fe(III) reduction.</title>
        <authorList>
            <person name="Cai C."/>
            <person name="Leu A.O."/>
            <person name="Xie G.J."/>
            <person name="Guo J."/>
            <person name="Feng Y."/>
            <person name="Zhao J.X."/>
            <person name="Tyson G.W."/>
            <person name="Yuan Z."/>
            <person name="Hu S."/>
        </authorList>
    </citation>
    <scope>NUCLEOTIDE SEQUENCE [LARGE SCALE GENOMIC DNA]</scope>
    <source>
        <strain evidence="3">FeB_12</strain>
    </source>
</reference>
<dbReference type="AlphaFoldDB" id="A0A855WZG8"/>
<evidence type="ECO:0000313" key="3">
    <source>
        <dbReference type="EMBL" id="PWB71239.1"/>
    </source>
</evidence>
<dbReference type="SUPFAM" id="SSF56059">
    <property type="entry name" value="Glutathione synthetase ATP-binding domain-like"/>
    <property type="match status" value="1"/>
</dbReference>
<keyword evidence="1" id="KW-0067">ATP-binding</keyword>
<dbReference type="PANTHER" id="PTHR21621">
    <property type="entry name" value="RIBOSOMAL PROTEIN S6 MODIFICATION PROTEIN"/>
    <property type="match status" value="1"/>
</dbReference>
<dbReference type="GO" id="GO:0005737">
    <property type="term" value="C:cytoplasm"/>
    <property type="evidence" value="ECO:0007669"/>
    <property type="project" value="TreeGrafter"/>
</dbReference>
<dbReference type="GO" id="GO:0009432">
    <property type="term" value="P:SOS response"/>
    <property type="evidence" value="ECO:0007669"/>
    <property type="project" value="TreeGrafter"/>
</dbReference>